<dbReference type="GO" id="GO:0003723">
    <property type="term" value="F:RNA binding"/>
    <property type="evidence" value="ECO:0007669"/>
    <property type="project" value="UniProtKB-KW"/>
</dbReference>
<dbReference type="EMBL" id="LFIW01002202">
    <property type="protein sequence ID" value="KZL78862.1"/>
    <property type="molecule type" value="Genomic_DNA"/>
</dbReference>
<dbReference type="GO" id="GO:0015074">
    <property type="term" value="P:DNA integration"/>
    <property type="evidence" value="ECO:0007669"/>
    <property type="project" value="InterPro"/>
</dbReference>
<feature type="region of interest" description="Disordered" evidence="4">
    <location>
        <begin position="246"/>
        <end position="265"/>
    </location>
</feature>
<dbReference type="InterPro" id="IPR057670">
    <property type="entry name" value="SH3_retrovirus"/>
</dbReference>
<dbReference type="Pfam" id="PF25597">
    <property type="entry name" value="SH3_retrovirus"/>
    <property type="match status" value="1"/>
</dbReference>
<dbReference type="SUPFAM" id="SSF53098">
    <property type="entry name" value="Ribonuclease H-like"/>
    <property type="match status" value="1"/>
</dbReference>
<keyword evidence="5" id="KW-0548">Nucleotidyltransferase</keyword>
<reference evidence="5 6" key="1">
    <citation type="submission" date="2015-06" db="EMBL/GenBank/DDBJ databases">
        <title>Survival trade-offs in plant roots during colonization by closely related pathogenic and mutualistic fungi.</title>
        <authorList>
            <person name="Hacquard S."/>
            <person name="Kracher B."/>
            <person name="Hiruma K."/>
            <person name="Weinman A."/>
            <person name="Muench P."/>
            <person name="Garrido Oter R."/>
            <person name="Ver Loren van Themaat E."/>
            <person name="Dallerey J.-F."/>
            <person name="Damm U."/>
            <person name="Henrissat B."/>
            <person name="Lespinet O."/>
            <person name="Thon M."/>
            <person name="Kemen E."/>
            <person name="McHardy A.C."/>
            <person name="Schulze-Lefert P."/>
            <person name="O'Connell R.J."/>
        </authorList>
    </citation>
    <scope>NUCLEOTIDE SEQUENCE [LARGE SCALE GENOMIC DNA]</scope>
    <source>
        <strain evidence="5 6">MAFF 238704</strain>
    </source>
</reference>
<comment type="subcellular location">
    <subcellularLocation>
        <location evidence="1">Mitochondrion</location>
    </subcellularLocation>
</comment>
<dbReference type="PROSITE" id="PS50994">
    <property type="entry name" value="INTEGRASE"/>
    <property type="match status" value="1"/>
</dbReference>
<dbReference type="Gene3D" id="3.30.420.10">
    <property type="entry name" value="Ribonuclease H-like superfamily/Ribonuclease H"/>
    <property type="match status" value="1"/>
</dbReference>
<dbReference type="InterPro" id="IPR001584">
    <property type="entry name" value="Integrase_cat-core"/>
</dbReference>
<dbReference type="Pfam" id="PF13976">
    <property type="entry name" value="gag_pre-integrs"/>
    <property type="match status" value="1"/>
</dbReference>
<keyword evidence="5" id="KW-0695">RNA-directed DNA polymerase</keyword>
<dbReference type="InterPro" id="IPR013103">
    <property type="entry name" value="RVT_2"/>
</dbReference>
<dbReference type="STRING" id="1573173.A0A166ZG27"/>
<evidence type="ECO:0000313" key="6">
    <source>
        <dbReference type="Proteomes" id="UP000076584"/>
    </source>
</evidence>
<dbReference type="InterPro" id="IPR036397">
    <property type="entry name" value="RNaseH_sf"/>
</dbReference>
<evidence type="ECO:0000313" key="5">
    <source>
        <dbReference type="EMBL" id="KZL78862.1"/>
    </source>
</evidence>
<feature type="compositionally biased region" description="Polar residues" evidence="4">
    <location>
        <begin position="986"/>
        <end position="997"/>
    </location>
</feature>
<feature type="region of interest" description="Disordered" evidence="4">
    <location>
        <begin position="325"/>
        <end position="378"/>
    </location>
</feature>
<dbReference type="Proteomes" id="UP000076584">
    <property type="component" value="Unassembled WGS sequence"/>
</dbReference>
<keyword evidence="2" id="KW-0694">RNA-binding</keyword>
<keyword evidence="5" id="KW-0808">Transferase</keyword>
<dbReference type="GO" id="GO:0005739">
    <property type="term" value="C:mitochondrion"/>
    <property type="evidence" value="ECO:0007669"/>
    <property type="project" value="UniProtKB-SubCell"/>
</dbReference>
<feature type="region of interest" description="Disordered" evidence="4">
    <location>
        <begin position="984"/>
        <end position="1102"/>
    </location>
</feature>
<dbReference type="InterPro" id="IPR025724">
    <property type="entry name" value="GAG-pre-integrase_dom"/>
</dbReference>
<dbReference type="PANTHER" id="PTHR11439">
    <property type="entry name" value="GAG-POL-RELATED RETROTRANSPOSON"/>
    <property type="match status" value="1"/>
</dbReference>
<feature type="compositionally biased region" description="Basic and acidic residues" evidence="4">
    <location>
        <begin position="249"/>
        <end position="263"/>
    </location>
</feature>
<evidence type="ECO:0000256" key="1">
    <source>
        <dbReference type="ARBA" id="ARBA00004173"/>
    </source>
</evidence>
<proteinExistence type="predicted"/>
<dbReference type="SUPFAM" id="SSF56672">
    <property type="entry name" value="DNA/RNA polymerases"/>
    <property type="match status" value="1"/>
</dbReference>
<keyword evidence="6" id="KW-1185">Reference proteome</keyword>
<dbReference type="GO" id="GO:0005634">
    <property type="term" value="C:nucleus"/>
    <property type="evidence" value="ECO:0007669"/>
    <property type="project" value="UniProtKB-ARBA"/>
</dbReference>
<protein>
    <submittedName>
        <fullName evidence="5">Reverse transcriptase domain protein</fullName>
    </submittedName>
</protein>
<dbReference type="InterPro" id="IPR043502">
    <property type="entry name" value="DNA/RNA_pol_sf"/>
</dbReference>
<evidence type="ECO:0000256" key="3">
    <source>
        <dbReference type="ARBA" id="ARBA00023128"/>
    </source>
</evidence>
<name>A0A166ZG27_COLIC</name>
<sequence>MESSKVTQKLTSDADWTKWYGNLKLVARIHEVWNYIDPDQQLVNIRPRLTEPSPEAENFTNELALAKARHADRMEDYKRANKGIIAVLSWVTSTVEAQYINHVSGKESLREMIIALRDELAPDNYARQQLILRRYQAHMGSIKRSKLSDWLSNYIDIMDEVVDVGLPALLDPTTQVADFLKAVEPLAPSYYTTATFSFNQNGIKKPPKAGEKCAGIQQANFFRQWVRSFHPDWLFRDAKASSFATWQGEDEKGNPTESRRKGNDIMVPKCPACLGPIKHWVIDCPHFNPGKRKPNYDPNHPQNKKAIERGQAWLKKNPRAQERLNNAKISSSASSDKPATQSSSLPYKENSGQSSSYFNQEQSDSDRDTEHSSDSSSFYAAPNSAPAISLYAGFPLRNSVIVDSGTGFHICNDRSRMKDLDFSQSTEFTTGGGRMIAIARGTMKIRPNQGGLRKKGFIVRDAWYCPDYPVTLIGAEPLKEKGLIFTVRHPGLETRTGEILYHTPWKHGQYLLEYHNHDSAIAQASSFNNNDTLTSAPENVSSDRHVSFVLSDAQPAAKRGQPNSRDPLTPSNAEAMIWHERLGHPSAKALEHLLKVSRGIKIQGVTTIECEACSTGKAIRKVSRRRPDHNPTSPGDYVSIDFFTLRRTYNGEKIVLLVRDEWSGFTWIRFLKSRKEGLQAIIQMATFLEQQYYFKLSILRLDWETALRNAFDMWAADNGKLIERSAAYTGAQNPAEKAGEILFKITRALRYQSRFPEELAPELVRAANYLSNRMPRKRHAWQTPEGLINAWLNSRPWTTHQRAELPQLAHLRRYGCKAYPLTATYLRGEDKANKTEPRAHVGYLCGYDSTNIYRIWVPAINKVMRTRDVTFDETKLYDPSQEDTSLLHRTELERVFSILEIPIPDPQSEDLPMDSRLWNDEDLQHHSAAAVGPRDAREQCFDQQREPQLPTPTGSPGTQLQESHTPSVEGVEEHVLTYTDLEEETVTQQLSPQTTSDSDQHLIQDAPVPDSTTHEESPTPDTAIQDRSPSTSSSSSATTAESTIHVADSSDATPPTIGTGRPRGRPRGSRNNPIYNRETPIGQTNHQPEAATRSSRRLKDRSSSIRSSFFQLTDSTKEKDRWDDFAHDLGQIHRRDLPSPPQKYSEAKEHKFWPKWLAAMNVEYRTVWKKGTFELTRLEDVNQKIHRILPLKWVYTYKFDKHGFLKRFKARICVRGDLQPLNGLETYASTLAGRSFRSVMALVARFNLETMQLDAVNAFTNATLDELVYVWFPPGYSRPGSCLILRKALYGLRRSPLLWQKSLSDTLKKLGLAPLDEDDCILIGKGVLVFFFVDDIAVIYRKKNEKMAEQVVKGLQEIYEMKIIGEMNIFLGIRVIRDRKAGRLWLSLDNYIAKICDEFGANKRKKPTGTPMAVDNLVPNDQQATTADTHYYQRLIGSLNYAGVVGRPDISRTSSRLSEFLNNPSANHKKAADACLEYLDHTRYLAIEYNSQGPGTLFCASDASFADDLATRKSTQGYVMMMFGGPIGWRSSKQRRVVTSSTEAELVALTQAAKEYKATIRLVEQLQLDLDGDYSLKCDNQATLRLLTTERPQVTSKLRHININNLWLRQEVRDGLINFNWIKTNEMAADGLTKALPAQKHCRFLAQLGMANVEQQVKALREAEIAQAA</sequence>
<feature type="compositionally biased region" description="Basic and acidic residues" evidence="4">
    <location>
        <begin position="364"/>
        <end position="373"/>
    </location>
</feature>
<dbReference type="CDD" id="cd09272">
    <property type="entry name" value="RNase_HI_RT_Ty1"/>
    <property type="match status" value="1"/>
</dbReference>
<feature type="compositionally biased region" description="Polar residues" evidence="4">
    <location>
        <begin position="951"/>
        <end position="966"/>
    </location>
</feature>
<feature type="compositionally biased region" description="Low complexity" evidence="4">
    <location>
        <begin position="1028"/>
        <end position="1043"/>
    </location>
</feature>
<feature type="compositionally biased region" description="Polar residues" evidence="4">
    <location>
        <begin position="325"/>
        <end position="362"/>
    </location>
</feature>
<dbReference type="GO" id="GO:0003964">
    <property type="term" value="F:RNA-directed DNA polymerase activity"/>
    <property type="evidence" value="ECO:0007669"/>
    <property type="project" value="UniProtKB-KW"/>
</dbReference>
<evidence type="ECO:0000256" key="2">
    <source>
        <dbReference type="ARBA" id="ARBA00022884"/>
    </source>
</evidence>
<comment type="caution">
    <text evidence="5">The sequence shown here is derived from an EMBL/GenBank/DDBJ whole genome shotgun (WGS) entry which is preliminary data.</text>
</comment>
<dbReference type="Pfam" id="PF07727">
    <property type="entry name" value="RVT_2"/>
    <property type="match status" value="1"/>
</dbReference>
<gene>
    <name evidence="5" type="ORF">CI238_13009</name>
</gene>
<evidence type="ECO:0000256" key="4">
    <source>
        <dbReference type="SAM" id="MobiDB-lite"/>
    </source>
</evidence>
<keyword evidence="3" id="KW-0496">Mitochondrion</keyword>
<organism evidence="5 6">
    <name type="scientific">Colletotrichum incanum</name>
    <name type="common">Soybean anthracnose fungus</name>
    <dbReference type="NCBI Taxonomy" id="1573173"/>
    <lineage>
        <taxon>Eukaryota</taxon>
        <taxon>Fungi</taxon>
        <taxon>Dikarya</taxon>
        <taxon>Ascomycota</taxon>
        <taxon>Pezizomycotina</taxon>
        <taxon>Sordariomycetes</taxon>
        <taxon>Hypocreomycetidae</taxon>
        <taxon>Glomerellales</taxon>
        <taxon>Glomerellaceae</taxon>
        <taxon>Colletotrichum</taxon>
        <taxon>Colletotrichum spaethianum species complex</taxon>
    </lineage>
</organism>
<feature type="region of interest" description="Disordered" evidence="4">
    <location>
        <begin position="946"/>
        <end position="969"/>
    </location>
</feature>
<dbReference type="OrthoDB" id="4849387at2759"/>
<dbReference type="InterPro" id="IPR012337">
    <property type="entry name" value="RNaseH-like_sf"/>
</dbReference>
<dbReference type="PANTHER" id="PTHR11439:SF438">
    <property type="entry name" value="REVERSE TRANSCRIPTASE TY1_COPIA-TYPE DOMAIN-CONTAINING PROTEIN"/>
    <property type="match status" value="1"/>
</dbReference>
<accession>A0A166ZG27</accession>